<evidence type="ECO:0000256" key="5">
    <source>
        <dbReference type="ARBA" id="ARBA00022840"/>
    </source>
</evidence>
<dbReference type="Pfam" id="PF02875">
    <property type="entry name" value="Mur_ligase_C"/>
    <property type="match status" value="1"/>
</dbReference>
<keyword evidence="3 10" id="KW-0132">Cell division</keyword>
<evidence type="ECO:0000256" key="4">
    <source>
        <dbReference type="ARBA" id="ARBA00022741"/>
    </source>
</evidence>
<dbReference type="UniPathway" id="UPA00219"/>
<protein>
    <recommendedName>
        <fullName evidence="10 11">UDP-N-acetylmuramoyl-tripeptide--D-alanyl-D-alanine ligase</fullName>
        <ecNumber evidence="10 11">6.3.2.10</ecNumber>
    </recommendedName>
    <alternativeName>
        <fullName evidence="10">D-alanyl-D-alanine-adding enzyme</fullName>
    </alternativeName>
</protein>
<evidence type="ECO:0000259" key="14">
    <source>
        <dbReference type="Pfam" id="PF08245"/>
    </source>
</evidence>
<gene>
    <name evidence="10" type="primary">murF</name>
    <name evidence="15" type="ORF">HP552_22155</name>
</gene>
<evidence type="ECO:0000256" key="3">
    <source>
        <dbReference type="ARBA" id="ARBA00022618"/>
    </source>
</evidence>
<comment type="subcellular location">
    <subcellularLocation>
        <location evidence="10 11">Cytoplasm</location>
    </subcellularLocation>
</comment>
<keyword evidence="4 10" id="KW-0547">Nucleotide-binding</keyword>
<feature type="binding site" evidence="10">
    <location>
        <begin position="113"/>
        <end position="119"/>
    </location>
    <ligand>
        <name>ATP</name>
        <dbReference type="ChEBI" id="CHEBI:30616"/>
    </ligand>
</feature>
<evidence type="ECO:0000259" key="12">
    <source>
        <dbReference type="Pfam" id="PF01225"/>
    </source>
</evidence>
<dbReference type="Proteomes" id="UP000526125">
    <property type="component" value="Unassembled WGS sequence"/>
</dbReference>
<dbReference type="InterPro" id="IPR000713">
    <property type="entry name" value="Mur_ligase_N"/>
</dbReference>
<dbReference type="PANTHER" id="PTHR43024:SF1">
    <property type="entry name" value="UDP-N-ACETYLMURAMOYL-TRIPEPTIDE--D-ALANYL-D-ALANINE LIGASE"/>
    <property type="match status" value="1"/>
</dbReference>
<dbReference type="InterPro" id="IPR013221">
    <property type="entry name" value="Mur_ligase_cen"/>
</dbReference>
<comment type="catalytic activity">
    <reaction evidence="10 11">
        <text>D-alanyl-D-alanine + UDP-N-acetyl-alpha-D-muramoyl-L-alanyl-gamma-D-glutamyl-meso-2,6-diaminopimelate + ATP = UDP-N-acetyl-alpha-D-muramoyl-L-alanyl-gamma-D-glutamyl-meso-2,6-diaminopimeloyl-D-alanyl-D-alanine + ADP + phosphate + H(+)</text>
        <dbReference type="Rhea" id="RHEA:28374"/>
        <dbReference type="ChEBI" id="CHEBI:15378"/>
        <dbReference type="ChEBI" id="CHEBI:30616"/>
        <dbReference type="ChEBI" id="CHEBI:43474"/>
        <dbReference type="ChEBI" id="CHEBI:57822"/>
        <dbReference type="ChEBI" id="CHEBI:61386"/>
        <dbReference type="ChEBI" id="CHEBI:83905"/>
        <dbReference type="ChEBI" id="CHEBI:456216"/>
        <dbReference type="EC" id="6.3.2.10"/>
    </reaction>
</comment>
<dbReference type="EC" id="6.3.2.10" evidence="10 11"/>
<dbReference type="InterPro" id="IPR051046">
    <property type="entry name" value="MurCDEF_CellWall_CoF430Synth"/>
</dbReference>
<keyword evidence="6 10" id="KW-0133">Cell shape</keyword>
<dbReference type="GO" id="GO:0008360">
    <property type="term" value="P:regulation of cell shape"/>
    <property type="evidence" value="ECO:0007669"/>
    <property type="project" value="UniProtKB-KW"/>
</dbReference>
<organism evidence="15 16">
    <name type="scientific">Paenibacillus xylanilyticus</name>
    <dbReference type="NCBI Taxonomy" id="248903"/>
    <lineage>
        <taxon>Bacteria</taxon>
        <taxon>Bacillati</taxon>
        <taxon>Bacillota</taxon>
        <taxon>Bacilli</taxon>
        <taxon>Bacillales</taxon>
        <taxon>Paenibacillaceae</taxon>
        <taxon>Paenibacillus</taxon>
    </lineage>
</organism>
<dbReference type="InterPro" id="IPR036565">
    <property type="entry name" value="Mur-like_cat_sf"/>
</dbReference>
<dbReference type="GO" id="GO:0071555">
    <property type="term" value="P:cell wall organization"/>
    <property type="evidence" value="ECO:0007669"/>
    <property type="project" value="UniProtKB-KW"/>
</dbReference>
<keyword evidence="8 10" id="KW-0131">Cell cycle</keyword>
<dbReference type="EMBL" id="JABMCB010000192">
    <property type="protein sequence ID" value="NUU77923.1"/>
    <property type="molecule type" value="Genomic_DNA"/>
</dbReference>
<dbReference type="GO" id="GO:0009252">
    <property type="term" value="P:peptidoglycan biosynthetic process"/>
    <property type="evidence" value="ECO:0007669"/>
    <property type="project" value="UniProtKB-UniRule"/>
</dbReference>
<evidence type="ECO:0000256" key="1">
    <source>
        <dbReference type="ARBA" id="ARBA00022490"/>
    </source>
</evidence>
<feature type="domain" description="Mur ligase C-terminal" evidence="13">
    <location>
        <begin position="324"/>
        <end position="450"/>
    </location>
</feature>
<dbReference type="HAMAP" id="MF_02019">
    <property type="entry name" value="MurF"/>
    <property type="match status" value="1"/>
</dbReference>
<keyword evidence="1 10" id="KW-0963">Cytoplasm</keyword>
<accession>A0A7Y6BZP6</accession>
<dbReference type="InterPro" id="IPR036615">
    <property type="entry name" value="Mur_ligase_C_dom_sf"/>
</dbReference>
<comment type="function">
    <text evidence="10 11">Involved in cell wall formation. Catalyzes the final step in the synthesis of UDP-N-acetylmuramoyl-pentapeptide, the precursor of murein.</text>
</comment>
<dbReference type="Gene3D" id="3.40.1190.10">
    <property type="entry name" value="Mur-like, catalytic domain"/>
    <property type="match status" value="1"/>
</dbReference>
<evidence type="ECO:0000256" key="9">
    <source>
        <dbReference type="ARBA" id="ARBA00023316"/>
    </source>
</evidence>
<dbReference type="InterPro" id="IPR035911">
    <property type="entry name" value="MurE/MurF_N"/>
</dbReference>
<evidence type="ECO:0000256" key="11">
    <source>
        <dbReference type="RuleBase" id="RU004136"/>
    </source>
</evidence>
<sequence>MKRTLAQLAEMCGGTLSDLAAYGAVHVEGVFTDSRKPVEGSLFIPLVGERFDGHEFVQACLEKGAAGALWQKDHGDAPQGGGVIVVDDTLTALQTLASAYLAESKTSVVGITGSNGKTTTKDIVDAILSTTFKVHKTQGNFNNHIGLPLTVLSMEQDTEIVILEMGMSGRREIEALSLIAQPDIAIITNIGESHLLQLGSRLEIARAKAEIAAGMKPGGLLIYNGDEPLIKQVLAEAETKQPEGLERFTFGLQTDNDDYPTGLMNAQNGVVFTTKQSGEQALTLPLLGTHNVVNCLAALAVARHFGVKAEQIASGLSQLKLTGMRIEVLQGVSGLTMLNDAYNASPTSMKAAIDVLDGLKGYRSKVAVLGDMLELGPQEKELHHGIGEYITPAKMDLVLTYGPLSANIAEGAKLHMPAEAVHSFENKEEMTRYLLENLHSRDVVLFKASRGMKLEDVVESLKIAPLQNRVD</sequence>
<dbReference type="Gene3D" id="3.40.1390.10">
    <property type="entry name" value="MurE/MurF, N-terminal domain"/>
    <property type="match status" value="1"/>
</dbReference>
<evidence type="ECO:0000256" key="6">
    <source>
        <dbReference type="ARBA" id="ARBA00022960"/>
    </source>
</evidence>
<evidence type="ECO:0000256" key="7">
    <source>
        <dbReference type="ARBA" id="ARBA00022984"/>
    </source>
</evidence>
<dbReference type="Pfam" id="PF01225">
    <property type="entry name" value="Mur_ligase"/>
    <property type="match status" value="1"/>
</dbReference>
<keyword evidence="9 10" id="KW-0961">Cell wall biogenesis/degradation</keyword>
<dbReference type="SUPFAM" id="SSF63418">
    <property type="entry name" value="MurE/MurF N-terminal domain"/>
    <property type="match status" value="1"/>
</dbReference>
<dbReference type="GO" id="GO:0005737">
    <property type="term" value="C:cytoplasm"/>
    <property type="evidence" value="ECO:0007669"/>
    <property type="project" value="UniProtKB-SubCell"/>
</dbReference>
<dbReference type="InterPro" id="IPR004101">
    <property type="entry name" value="Mur_ligase_C"/>
</dbReference>
<dbReference type="AlphaFoldDB" id="A0A7Y6BZP6"/>
<name>A0A7Y6BZP6_9BACL</name>
<comment type="caution">
    <text evidence="15">The sequence shown here is derived from an EMBL/GenBank/DDBJ whole genome shotgun (WGS) entry which is preliminary data.</text>
</comment>
<keyword evidence="7 10" id="KW-0573">Peptidoglycan synthesis</keyword>
<feature type="domain" description="Mur ligase central" evidence="14">
    <location>
        <begin position="111"/>
        <end position="302"/>
    </location>
</feature>
<keyword evidence="5 10" id="KW-0067">ATP-binding</keyword>
<dbReference type="GO" id="GO:0047480">
    <property type="term" value="F:UDP-N-acetylmuramoyl-tripeptide-D-alanyl-D-alanine ligase activity"/>
    <property type="evidence" value="ECO:0007669"/>
    <property type="project" value="UniProtKB-UniRule"/>
</dbReference>
<dbReference type="SUPFAM" id="SSF53244">
    <property type="entry name" value="MurD-like peptide ligases, peptide-binding domain"/>
    <property type="match status" value="1"/>
</dbReference>
<comment type="pathway">
    <text evidence="10 11">Cell wall biogenesis; peptidoglycan biosynthesis.</text>
</comment>
<evidence type="ECO:0000256" key="8">
    <source>
        <dbReference type="ARBA" id="ARBA00023306"/>
    </source>
</evidence>
<dbReference type="GO" id="GO:0005524">
    <property type="term" value="F:ATP binding"/>
    <property type="evidence" value="ECO:0007669"/>
    <property type="project" value="UniProtKB-UniRule"/>
</dbReference>
<dbReference type="PANTHER" id="PTHR43024">
    <property type="entry name" value="UDP-N-ACETYLMURAMOYL-TRIPEPTIDE--D-ALANYL-D-ALANINE LIGASE"/>
    <property type="match status" value="1"/>
</dbReference>
<evidence type="ECO:0000256" key="10">
    <source>
        <dbReference type="HAMAP-Rule" id="MF_02019"/>
    </source>
</evidence>
<dbReference type="Pfam" id="PF08245">
    <property type="entry name" value="Mur_ligase_M"/>
    <property type="match status" value="1"/>
</dbReference>
<comment type="similarity">
    <text evidence="10">Belongs to the MurCDEF family. MurF subfamily.</text>
</comment>
<reference evidence="15 16" key="1">
    <citation type="submission" date="2020-05" db="EMBL/GenBank/DDBJ databases">
        <title>Genome Sequencing of Type Strains.</title>
        <authorList>
            <person name="Lemaire J.F."/>
            <person name="Inderbitzin P."/>
            <person name="Gregorio O.A."/>
            <person name="Collins S.B."/>
            <person name="Wespe N."/>
            <person name="Knight-Connoni V."/>
        </authorList>
    </citation>
    <scope>NUCLEOTIDE SEQUENCE [LARGE SCALE GENOMIC DNA]</scope>
    <source>
        <strain evidence="15 16">LMG 21957</strain>
    </source>
</reference>
<evidence type="ECO:0000259" key="13">
    <source>
        <dbReference type="Pfam" id="PF02875"/>
    </source>
</evidence>
<dbReference type="SUPFAM" id="SSF53623">
    <property type="entry name" value="MurD-like peptide ligases, catalytic domain"/>
    <property type="match status" value="1"/>
</dbReference>
<dbReference type="GO" id="GO:0051301">
    <property type="term" value="P:cell division"/>
    <property type="evidence" value="ECO:0007669"/>
    <property type="project" value="UniProtKB-KW"/>
</dbReference>
<dbReference type="NCBIfam" id="TIGR01143">
    <property type="entry name" value="murF"/>
    <property type="match status" value="1"/>
</dbReference>
<proteinExistence type="inferred from homology"/>
<evidence type="ECO:0000313" key="15">
    <source>
        <dbReference type="EMBL" id="NUU77923.1"/>
    </source>
</evidence>
<keyword evidence="16" id="KW-1185">Reference proteome</keyword>
<dbReference type="InterPro" id="IPR005863">
    <property type="entry name" value="UDP-N-AcMur_synth"/>
</dbReference>
<dbReference type="Gene3D" id="3.90.190.20">
    <property type="entry name" value="Mur ligase, C-terminal domain"/>
    <property type="match status" value="1"/>
</dbReference>
<evidence type="ECO:0000256" key="2">
    <source>
        <dbReference type="ARBA" id="ARBA00022598"/>
    </source>
</evidence>
<evidence type="ECO:0000313" key="16">
    <source>
        <dbReference type="Proteomes" id="UP000526125"/>
    </source>
</evidence>
<dbReference type="RefSeq" id="WP_312884331.1">
    <property type="nucleotide sequence ID" value="NZ_JABMCB010000192.1"/>
</dbReference>
<keyword evidence="2 10" id="KW-0436">Ligase</keyword>
<feature type="domain" description="Mur ligase N-terminal catalytic" evidence="12">
    <location>
        <begin position="26"/>
        <end position="99"/>
    </location>
</feature>